<dbReference type="Proteomes" id="UP000240527">
    <property type="component" value="Chromosome"/>
</dbReference>
<gene>
    <name evidence="1" type="ORF">B7G68_11075</name>
</gene>
<protein>
    <submittedName>
        <fullName evidence="1">Helix-turn-helix domain-containing protein</fullName>
    </submittedName>
</protein>
<reference evidence="1 2" key="1">
    <citation type="journal article" date="2015" name="Biotechnol. Bioeng.">
        <title>Genome sequence and phenotypic characterization of Caulobacter segnis.</title>
        <authorList>
            <person name="Patel S."/>
            <person name="Fletcher B."/>
            <person name="Scott D.C."/>
            <person name="Ely B."/>
        </authorList>
    </citation>
    <scope>NUCLEOTIDE SEQUENCE [LARGE SCALE GENOMIC DNA]</scope>
    <source>
        <strain evidence="1 2">TK0059</strain>
    </source>
</reference>
<keyword evidence="2" id="KW-1185">Reference proteome</keyword>
<evidence type="ECO:0000313" key="2">
    <source>
        <dbReference type="Proteomes" id="UP000240527"/>
    </source>
</evidence>
<dbReference type="InterPro" id="IPR036388">
    <property type="entry name" value="WH-like_DNA-bd_sf"/>
</dbReference>
<dbReference type="InterPro" id="IPR036390">
    <property type="entry name" value="WH_DNA-bd_sf"/>
</dbReference>
<accession>A0ABN5ITI9</accession>
<evidence type="ECO:0000313" key="1">
    <source>
        <dbReference type="EMBL" id="AVQ02342.1"/>
    </source>
</evidence>
<dbReference type="EMBL" id="CP027850">
    <property type="protein sequence ID" value="AVQ02342.1"/>
    <property type="molecule type" value="Genomic_DNA"/>
</dbReference>
<proteinExistence type="predicted"/>
<name>A0ABN5ITI9_9CAUL</name>
<dbReference type="Gene3D" id="1.10.10.10">
    <property type="entry name" value="Winged helix-like DNA-binding domain superfamily/Winged helix DNA-binding domain"/>
    <property type="match status" value="1"/>
</dbReference>
<dbReference type="Pfam" id="PF13730">
    <property type="entry name" value="HTH_36"/>
    <property type="match status" value="1"/>
</dbReference>
<organism evidence="1 2">
    <name type="scientific">Caulobacter segnis</name>
    <dbReference type="NCBI Taxonomy" id="88688"/>
    <lineage>
        <taxon>Bacteria</taxon>
        <taxon>Pseudomonadati</taxon>
        <taxon>Pseudomonadota</taxon>
        <taxon>Alphaproteobacteria</taxon>
        <taxon>Caulobacterales</taxon>
        <taxon>Caulobacteraceae</taxon>
        <taxon>Caulobacter</taxon>
    </lineage>
</organism>
<sequence length="101" mass="11430">MDAQSYRLDRYVLDTLMADLVGHDHKPSAFLVYLAIVAARADGRASFSHAELAERTGQSRRTVQNAVDILKRRGLISVSRHAPTEPATYVPLTPWRRQRDQ</sequence>
<dbReference type="SUPFAM" id="SSF46785">
    <property type="entry name" value="Winged helix' DNA-binding domain"/>
    <property type="match status" value="1"/>
</dbReference>